<evidence type="ECO:0000256" key="4">
    <source>
        <dbReference type="SAM" id="SignalP"/>
    </source>
</evidence>
<dbReference type="OrthoDB" id="10254444at2759"/>
<evidence type="ECO:0000259" key="5">
    <source>
        <dbReference type="PROSITE" id="PS51910"/>
    </source>
</evidence>
<dbReference type="InterPro" id="IPR029070">
    <property type="entry name" value="Chitinase_insertion_sf"/>
</dbReference>
<dbReference type="SUPFAM" id="SSF51445">
    <property type="entry name" value="(Trans)glycosidases"/>
    <property type="match status" value="1"/>
</dbReference>
<feature type="chain" id="PRO_5003712588" description="Chitinase domain-containing protein 1" evidence="4">
    <location>
        <begin position="23"/>
        <end position="361"/>
    </location>
</feature>
<dbReference type="InterPro" id="IPR017853">
    <property type="entry name" value="GH"/>
</dbReference>
<dbReference type="GO" id="GO:0005975">
    <property type="term" value="P:carbohydrate metabolic process"/>
    <property type="evidence" value="ECO:0007669"/>
    <property type="project" value="InterPro"/>
</dbReference>
<dbReference type="PANTHER" id="PTHR46066">
    <property type="entry name" value="CHITINASE DOMAIN-CONTAINING PROTEIN 1 FAMILY MEMBER"/>
    <property type="match status" value="1"/>
</dbReference>
<dbReference type="Proteomes" id="UP000009168">
    <property type="component" value="Unassembled WGS sequence"/>
</dbReference>
<dbReference type="Gene3D" id="3.10.50.10">
    <property type="match status" value="1"/>
</dbReference>
<sequence>MSTLKLAICLFVLLAIVQEIQGSLLQTNKEKENIENALETLKKTKNIYKSKQFKGETFAFLTPWNKQGFERALKFKDKFTYLSPVWFEIKDQGDYQKLDGEHNIDENFLSQIRELNKDNSTNIKILPRIYLSDEQTLISFKDMWARQKVLDQIAKYIDKFDGFVLDSVFLSYFQASRQYDQIAFVRELSQLIRDKHNKLFFACLLGKQDRFKWKQSHMVVLLDLVDRLLVSAYDYHQIIDGYYPINPINWIQENINFFDQKHRPKILIGIPFYGFKISGRVDYIMGEEFKKLIEEKEIDSVKWVDTLKECVFRSSDEESVRYYYPCLKFIDERLKLFEQENIAGAYIWELGQGQDILLEPF</sequence>
<dbReference type="Pfam" id="PF00704">
    <property type="entry name" value="Glyco_hydro_18"/>
    <property type="match status" value="1"/>
</dbReference>
<dbReference type="InterPro" id="IPR011583">
    <property type="entry name" value="Chitinase_II/V-like_cat"/>
</dbReference>
<dbReference type="GO" id="GO:0012505">
    <property type="term" value="C:endomembrane system"/>
    <property type="evidence" value="ECO:0007669"/>
    <property type="project" value="TreeGrafter"/>
</dbReference>
<keyword evidence="7" id="KW-1185">Reference proteome</keyword>
<dbReference type="OMA" id="YSINERI"/>
<evidence type="ECO:0000256" key="2">
    <source>
        <dbReference type="ARBA" id="ARBA00040976"/>
    </source>
</evidence>
<feature type="coiled-coil region" evidence="3">
    <location>
        <begin position="17"/>
        <end position="51"/>
    </location>
</feature>
<dbReference type="PROSITE" id="PS51910">
    <property type="entry name" value="GH18_2"/>
    <property type="match status" value="1"/>
</dbReference>
<feature type="domain" description="GH18" evidence="5">
    <location>
        <begin position="55"/>
        <end position="361"/>
    </location>
</feature>
<dbReference type="GO" id="GO:0070492">
    <property type="term" value="F:oligosaccharide binding"/>
    <property type="evidence" value="ECO:0007669"/>
    <property type="project" value="TreeGrafter"/>
</dbReference>
<accession>I7MLK3</accession>
<dbReference type="EMBL" id="GG662537">
    <property type="protein sequence ID" value="EAS02455.1"/>
    <property type="molecule type" value="Genomic_DNA"/>
</dbReference>
<dbReference type="RefSeq" id="XP_001022700.1">
    <property type="nucleotide sequence ID" value="XM_001022700.3"/>
</dbReference>
<organism evidence="6 7">
    <name type="scientific">Tetrahymena thermophila (strain SB210)</name>
    <dbReference type="NCBI Taxonomy" id="312017"/>
    <lineage>
        <taxon>Eukaryota</taxon>
        <taxon>Sar</taxon>
        <taxon>Alveolata</taxon>
        <taxon>Ciliophora</taxon>
        <taxon>Intramacronucleata</taxon>
        <taxon>Oligohymenophorea</taxon>
        <taxon>Hymenostomatida</taxon>
        <taxon>Tetrahymenina</taxon>
        <taxon>Tetrahymenidae</taxon>
        <taxon>Tetrahymena</taxon>
    </lineage>
</organism>
<feature type="signal peptide" evidence="4">
    <location>
        <begin position="1"/>
        <end position="22"/>
    </location>
</feature>
<reference evidence="7" key="1">
    <citation type="journal article" date="2006" name="PLoS Biol.">
        <title>Macronuclear genome sequence of the ciliate Tetrahymena thermophila, a model eukaryote.</title>
        <authorList>
            <person name="Eisen J.A."/>
            <person name="Coyne R.S."/>
            <person name="Wu M."/>
            <person name="Wu D."/>
            <person name="Thiagarajan M."/>
            <person name="Wortman J.R."/>
            <person name="Badger J.H."/>
            <person name="Ren Q."/>
            <person name="Amedeo P."/>
            <person name="Jones K.M."/>
            <person name="Tallon L.J."/>
            <person name="Delcher A.L."/>
            <person name="Salzberg S.L."/>
            <person name="Silva J.C."/>
            <person name="Haas B.J."/>
            <person name="Majoros W.H."/>
            <person name="Farzad M."/>
            <person name="Carlton J.M."/>
            <person name="Smith R.K. Jr."/>
            <person name="Garg J."/>
            <person name="Pearlman R.E."/>
            <person name="Karrer K.M."/>
            <person name="Sun L."/>
            <person name="Manning G."/>
            <person name="Elde N.C."/>
            <person name="Turkewitz A.P."/>
            <person name="Asai D.J."/>
            <person name="Wilkes D.E."/>
            <person name="Wang Y."/>
            <person name="Cai H."/>
            <person name="Collins K."/>
            <person name="Stewart B.A."/>
            <person name="Lee S.R."/>
            <person name="Wilamowska K."/>
            <person name="Weinberg Z."/>
            <person name="Ruzzo W.L."/>
            <person name="Wloga D."/>
            <person name="Gaertig J."/>
            <person name="Frankel J."/>
            <person name="Tsao C.-C."/>
            <person name="Gorovsky M.A."/>
            <person name="Keeling P.J."/>
            <person name="Waller R.F."/>
            <person name="Patron N.J."/>
            <person name="Cherry J.M."/>
            <person name="Stover N.A."/>
            <person name="Krieger C.J."/>
            <person name="del Toro C."/>
            <person name="Ryder H.F."/>
            <person name="Williamson S.C."/>
            <person name="Barbeau R.A."/>
            <person name="Hamilton E.P."/>
            <person name="Orias E."/>
        </authorList>
    </citation>
    <scope>NUCLEOTIDE SEQUENCE [LARGE SCALE GENOMIC DNA]</scope>
    <source>
        <strain evidence="7">SB210</strain>
    </source>
</reference>
<keyword evidence="4" id="KW-0732">Signal</keyword>
<gene>
    <name evidence="6" type="ORF">TTHERM_00729150</name>
</gene>
<keyword evidence="6" id="KW-0378">Hydrolase</keyword>
<evidence type="ECO:0000256" key="1">
    <source>
        <dbReference type="ARBA" id="ARBA00009336"/>
    </source>
</evidence>
<keyword evidence="3" id="KW-0175">Coiled coil</keyword>
<dbReference type="GO" id="GO:0008061">
    <property type="term" value="F:chitin binding"/>
    <property type="evidence" value="ECO:0007669"/>
    <property type="project" value="InterPro"/>
</dbReference>
<dbReference type="STRING" id="312017.I7MLK3"/>
<evidence type="ECO:0000313" key="7">
    <source>
        <dbReference type="Proteomes" id="UP000009168"/>
    </source>
</evidence>
<dbReference type="SMART" id="SM00636">
    <property type="entry name" value="Glyco_18"/>
    <property type="match status" value="1"/>
</dbReference>
<dbReference type="GO" id="GO:0016787">
    <property type="term" value="F:hydrolase activity"/>
    <property type="evidence" value="ECO:0007669"/>
    <property type="project" value="UniProtKB-KW"/>
</dbReference>
<proteinExistence type="inferred from homology"/>
<protein>
    <recommendedName>
        <fullName evidence="2">Chitinase domain-containing protein 1</fullName>
    </recommendedName>
</protein>
<dbReference type="AlphaFoldDB" id="I7MLK3"/>
<dbReference type="Gene3D" id="3.20.20.80">
    <property type="entry name" value="Glycosidases"/>
    <property type="match status" value="1"/>
</dbReference>
<dbReference type="GeneID" id="7829413"/>
<comment type="similarity">
    <text evidence="1">Belongs to the glycosyl hydrolase 18 family.</text>
</comment>
<dbReference type="HOGENOM" id="CLU_035132_2_0_1"/>
<evidence type="ECO:0000256" key="3">
    <source>
        <dbReference type="SAM" id="Coils"/>
    </source>
</evidence>
<dbReference type="InterPro" id="IPR001223">
    <property type="entry name" value="Glyco_hydro18_cat"/>
</dbReference>
<dbReference type="eggNOG" id="KOG2091">
    <property type="taxonomic scope" value="Eukaryota"/>
</dbReference>
<dbReference type="InParanoid" id="I7MLK3"/>
<dbReference type="PANTHER" id="PTHR46066:SF2">
    <property type="entry name" value="CHITINASE DOMAIN-CONTAINING PROTEIN 1"/>
    <property type="match status" value="1"/>
</dbReference>
<dbReference type="KEGG" id="tet:TTHERM_00729150"/>
<name>I7MLK3_TETTS</name>
<evidence type="ECO:0000313" key="6">
    <source>
        <dbReference type="EMBL" id="EAS02455.1"/>
    </source>
</evidence>